<evidence type="ECO:0000259" key="2">
    <source>
        <dbReference type="PROSITE" id="PS50030"/>
    </source>
</evidence>
<dbReference type="SUPFAM" id="SSF143503">
    <property type="entry name" value="PUG domain-like"/>
    <property type="match status" value="1"/>
</dbReference>
<dbReference type="SUPFAM" id="SSF46934">
    <property type="entry name" value="UBA-like"/>
    <property type="match status" value="1"/>
</dbReference>
<dbReference type="Pfam" id="PF22562">
    <property type="entry name" value="UBA_7"/>
    <property type="match status" value="1"/>
</dbReference>
<dbReference type="InterPro" id="IPR018997">
    <property type="entry name" value="PUB_domain"/>
</dbReference>
<dbReference type="KEGG" id="aprc:113850749"/>
<reference evidence="3" key="1">
    <citation type="journal article" date="2019" name="Toxins">
        <title>Detection of Abrin-Like and Prepropulchellin-Like Toxin Genes and Transcripts Using Whole Genome Sequencing and Full-Length Transcript Sequencing of Abrus precatorius.</title>
        <authorList>
            <person name="Hovde B.T."/>
            <person name="Daligault H.E."/>
            <person name="Hanschen E.R."/>
            <person name="Kunde Y.A."/>
            <person name="Johnson M.B."/>
            <person name="Starkenburg S.R."/>
            <person name="Johnson S.L."/>
        </authorList>
    </citation>
    <scope>NUCLEOTIDE SEQUENCE [LARGE SCALE GENOMIC DNA]</scope>
</reference>
<dbReference type="Pfam" id="PF09409">
    <property type="entry name" value="PUB"/>
    <property type="match status" value="1"/>
</dbReference>
<dbReference type="GeneID" id="113850749"/>
<evidence type="ECO:0000313" key="4">
    <source>
        <dbReference type="RefSeq" id="XP_027337098.1"/>
    </source>
</evidence>
<dbReference type="InterPro" id="IPR015940">
    <property type="entry name" value="UBA"/>
</dbReference>
<feature type="region of interest" description="Disordered" evidence="1">
    <location>
        <begin position="84"/>
        <end position="109"/>
    </location>
</feature>
<dbReference type="InterPro" id="IPR009060">
    <property type="entry name" value="UBA-like_sf"/>
</dbReference>
<organism evidence="3 4">
    <name type="scientific">Abrus precatorius</name>
    <name type="common">Indian licorice</name>
    <name type="synonym">Glycine abrus</name>
    <dbReference type="NCBI Taxonomy" id="3816"/>
    <lineage>
        <taxon>Eukaryota</taxon>
        <taxon>Viridiplantae</taxon>
        <taxon>Streptophyta</taxon>
        <taxon>Embryophyta</taxon>
        <taxon>Tracheophyta</taxon>
        <taxon>Spermatophyta</taxon>
        <taxon>Magnoliopsida</taxon>
        <taxon>eudicotyledons</taxon>
        <taxon>Gunneridae</taxon>
        <taxon>Pentapetalae</taxon>
        <taxon>rosids</taxon>
        <taxon>fabids</taxon>
        <taxon>Fabales</taxon>
        <taxon>Fabaceae</taxon>
        <taxon>Papilionoideae</taxon>
        <taxon>50 kb inversion clade</taxon>
        <taxon>NPAAA clade</taxon>
        <taxon>indigoferoid/millettioid clade</taxon>
        <taxon>Abreae</taxon>
        <taxon>Abrus</taxon>
    </lineage>
</organism>
<dbReference type="Proteomes" id="UP000694853">
    <property type="component" value="Unplaced"/>
</dbReference>
<sequence length="308" mass="35795">MAVPKVNEKLLEDLEEMGFPQARAIRALYYSGNTSLEDAINWMIDHWNDNDIDEMPLVDVDIDIETSSEAFPITDEMRIKAQKLREQERKRRQEEEKRQEREREKERIQAGKKLLEAKRIAEENERNRNLALRKAEKEEEKRAREKVLQKLEQDKLNRRHKQGLPLEGLATVRSSAIGTQEKKPKPAYTTAQVEHLRECLRNLKRNHPSEHARVRRAFETLLVYVGNVAKNPQEEKYRKIRLSNPLFQDRVGSLNGGVEFLELCGFERMGDFLCLPHEKVDTSLLNSAGFLLHSAMANPFFGVLSIPN</sequence>
<dbReference type="PANTHER" id="PTHR46713:SF7">
    <property type="entry name" value="UBX DOMAIN-CONTAINING PROTEIN 1-LIKE"/>
    <property type="match status" value="1"/>
</dbReference>
<dbReference type="PROSITE" id="PS50030">
    <property type="entry name" value="UBA"/>
    <property type="match status" value="1"/>
</dbReference>
<evidence type="ECO:0000313" key="3">
    <source>
        <dbReference type="Proteomes" id="UP000694853"/>
    </source>
</evidence>
<evidence type="ECO:0000256" key="1">
    <source>
        <dbReference type="SAM" id="MobiDB-lite"/>
    </source>
</evidence>
<accession>A0A8B8K256</accession>
<dbReference type="SMART" id="SM00580">
    <property type="entry name" value="PUG"/>
    <property type="match status" value="1"/>
</dbReference>
<name>A0A8B8K256_ABRPR</name>
<dbReference type="CDD" id="cd14290">
    <property type="entry name" value="UBA_PUB_plant"/>
    <property type="match status" value="1"/>
</dbReference>
<dbReference type="CDD" id="cd10461">
    <property type="entry name" value="PUB_UBA_plant"/>
    <property type="match status" value="1"/>
</dbReference>
<reference evidence="4" key="2">
    <citation type="submission" date="2025-08" db="UniProtKB">
        <authorList>
            <consortium name="RefSeq"/>
        </authorList>
    </citation>
    <scope>IDENTIFICATION</scope>
    <source>
        <tissue evidence="4">Young leaves</tissue>
    </source>
</reference>
<keyword evidence="3" id="KW-1185">Reference proteome</keyword>
<dbReference type="RefSeq" id="XP_027337098.1">
    <property type="nucleotide sequence ID" value="XM_027481297.1"/>
</dbReference>
<gene>
    <name evidence="4" type="primary">LOC113850749</name>
</gene>
<dbReference type="AlphaFoldDB" id="A0A8B8K256"/>
<protein>
    <submittedName>
        <fullName evidence="4">UBX domain-containing protein 1-like</fullName>
    </submittedName>
</protein>
<dbReference type="OrthoDB" id="336240at2759"/>
<dbReference type="Gene3D" id="1.20.58.2190">
    <property type="match status" value="1"/>
</dbReference>
<proteinExistence type="predicted"/>
<dbReference type="PANTHER" id="PTHR46713">
    <property type="entry name" value="F13M7.16 PROTEIN"/>
    <property type="match status" value="1"/>
</dbReference>
<dbReference type="InterPro" id="IPR036339">
    <property type="entry name" value="PUB-like_dom_sf"/>
</dbReference>
<dbReference type="SMART" id="SM00165">
    <property type="entry name" value="UBA"/>
    <property type="match status" value="1"/>
</dbReference>
<dbReference type="Gene3D" id="1.10.8.10">
    <property type="entry name" value="DNA helicase RuvA subunit, C-terminal domain"/>
    <property type="match status" value="1"/>
</dbReference>
<feature type="domain" description="UBA" evidence="2">
    <location>
        <begin position="5"/>
        <end position="46"/>
    </location>
</feature>